<dbReference type="GO" id="GO:0032259">
    <property type="term" value="P:methylation"/>
    <property type="evidence" value="ECO:0007669"/>
    <property type="project" value="UniProtKB-KW"/>
</dbReference>
<evidence type="ECO:0000313" key="9">
    <source>
        <dbReference type="EMBL" id="RIA99824.1"/>
    </source>
</evidence>
<evidence type="ECO:0000256" key="6">
    <source>
        <dbReference type="ARBA" id="ARBA00049202"/>
    </source>
</evidence>
<dbReference type="InterPro" id="IPR036602">
    <property type="entry name" value="tRNA_yW-synthesising-like_sf"/>
</dbReference>
<feature type="non-terminal residue" evidence="9">
    <location>
        <position position="214"/>
    </location>
</feature>
<dbReference type="AlphaFoldDB" id="A0A397TYA2"/>
<reference evidence="9 10" key="1">
    <citation type="submission" date="2018-06" db="EMBL/GenBank/DDBJ databases">
        <title>Comparative genomics reveals the genomic features of Rhizophagus irregularis, R. cerebriforme, R. diaphanum and Gigaspora rosea, and their symbiotic lifestyle signature.</title>
        <authorList>
            <person name="Morin E."/>
            <person name="San Clemente H."/>
            <person name="Chen E.C.H."/>
            <person name="De La Providencia I."/>
            <person name="Hainaut M."/>
            <person name="Kuo A."/>
            <person name="Kohler A."/>
            <person name="Murat C."/>
            <person name="Tang N."/>
            <person name="Roy S."/>
            <person name="Loubradou J."/>
            <person name="Henrissat B."/>
            <person name="Grigoriev I.V."/>
            <person name="Corradi N."/>
            <person name="Roux C."/>
            <person name="Martin F.M."/>
        </authorList>
    </citation>
    <scope>NUCLEOTIDE SEQUENCE [LARGE SCALE GENOMIC DNA]</scope>
    <source>
        <strain evidence="9 10">DAOM 194757</strain>
    </source>
</reference>
<protein>
    <recommendedName>
        <fullName evidence="1">tRNA(Phe) 7-[(3-amino-3-carboxypropyl)-4-demethylwyosine(37)-N(4)]-methyltransferase</fullName>
        <ecNumber evidence="1">2.1.1.282</ecNumber>
    </recommendedName>
</protein>
<keyword evidence="2" id="KW-0489">Methyltransferase</keyword>
<evidence type="ECO:0000256" key="5">
    <source>
        <dbReference type="ARBA" id="ARBA00022694"/>
    </source>
</evidence>
<proteinExistence type="predicted"/>
<evidence type="ECO:0000256" key="4">
    <source>
        <dbReference type="ARBA" id="ARBA00022691"/>
    </source>
</evidence>
<dbReference type="GO" id="GO:0008033">
    <property type="term" value="P:tRNA processing"/>
    <property type="evidence" value="ECO:0007669"/>
    <property type="project" value="UniProtKB-KW"/>
</dbReference>
<dbReference type="Pfam" id="PF02676">
    <property type="entry name" value="TYW3"/>
    <property type="match status" value="1"/>
</dbReference>
<dbReference type="EC" id="2.1.1.282" evidence="1"/>
<dbReference type="SUPFAM" id="SSF111278">
    <property type="entry name" value="SSo0622-like"/>
    <property type="match status" value="1"/>
</dbReference>
<name>A0A397TYA2_9GLOM</name>
<feature type="region of interest" description="Disordered" evidence="7">
    <location>
        <begin position="1"/>
        <end position="20"/>
    </location>
</feature>
<feature type="domain" description="tRNA wybutosine-synthesizing protein" evidence="8">
    <location>
        <begin position="28"/>
        <end position="214"/>
    </location>
</feature>
<keyword evidence="10" id="KW-1185">Reference proteome</keyword>
<dbReference type="OrthoDB" id="48625at2759"/>
<keyword evidence="5" id="KW-0819">tRNA processing</keyword>
<comment type="catalytic activity">
    <reaction evidence="6">
        <text>4-demethyl-7-[(3S)-3-amino-3-carboxypropyl]wyosine(37) in tRNA(Phe) + S-adenosyl-L-methionine = 7-[(3S)-3-amino-3-carboxypropyl]wyosine(37) in tRNA(Phe) + S-adenosyl-L-homocysteine + H(+)</text>
        <dbReference type="Rhea" id="RHEA:36635"/>
        <dbReference type="Rhea" id="RHEA-COMP:10378"/>
        <dbReference type="Rhea" id="RHEA-COMP:10379"/>
        <dbReference type="ChEBI" id="CHEBI:15378"/>
        <dbReference type="ChEBI" id="CHEBI:57856"/>
        <dbReference type="ChEBI" id="CHEBI:59789"/>
        <dbReference type="ChEBI" id="CHEBI:73543"/>
        <dbReference type="ChEBI" id="CHEBI:73550"/>
        <dbReference type="EC" id="2.1.1.282"/>
    </reaction>
</comment>
<dbReference type="Proteomes" id="UP000266673">
    <property type="component" value="Unassembled WGS sequence"/>
</dbReference>
<comment type="caution">
    <text evidence="9">The sequence shown here is derived from an EMBL/GenBank/DDBJ whole genome shotgun (WGS) entry which is preliminary data.</text>
</comment>
<evidence type="ECO:0000259" key="8">
    <source>
        <dbReference type="Pfam" id="PF02676"/>
    </source>
</evidence>
<evidence type="ECO:0000256" key="2">
    <source>
        <dbReference type="ARBA" id="ARBA00022603"/>
    </source>
</evidence>
<evidence type="ECO:0000256" key="7">
    <source>
        <dbReference type="SAM" id="MobiDB-lite"/>
    </source>
</evidence>
<gene>
    <name evidence="9" type="ORF">C2G38_1549815</name>
</gene>
<dbReference type="InterPro" id="IPR003827">
    <property type="entry name" value="tRNA_yW-synthesising"/>
</dbReference>
<dbReference type="EMBL" id="QKWP01007113">
    <property type="protein sequence ID" value="RIA99824.1"/>
    <property type="molecule type" value="Genomic_DNA"/>
</dbReference>
<keyword evidence="3" id="KW-0808">Transferase</keyword>
<dbReference type="GO" id="GO:0008168">
    <property type="term" value="F:methyltransferase activity"/>
    <property type="evidence" value="ECO:0007669"/>
    <property type="project" value="UniProtKB-KW"/>
</dbReference>
<evidence type="ECO:0000313" key="10">
    <source>
        <dbReference type="Proteomes" id="UP000266673"/>
    </source>
</evidence>
<keyword evidence="4" id="KW-0949">S-adenosyl-L-methionine</keyword>
<organism evidence="9 10">
    <name type="scientific">Gigaspora rosea</name>
    <dbReference type="NCBI Taxonomy" id="44941"/>
    <lineage>
        <taxon>Eukaryota</taxon>
        <taxon>Fungi</taxon>
        <taxon>Fungi incertae sedis</taxon>
        <taxon>Mucoromycota</taxon>
        <taxon>Glomeromycotina</taxon>
        <taxon>Glomeromycetes</taxon>
        <taxon>Diversisporales</taxon>
        <taxon>Gigasporaceae</taxon>
        <taxon>Gigaspora</taxon>
    </lineage>
</organism>
<accession>A0A397TYA2</accession>
<evidence type="ECO:0000256" key="3">
    <source>
        <dbReference type="ARBA" id="ARBA00022679"/>
    </source>
</evidence>
<sequence length="214" mass="24091">MSAQSLLQTTSRRLPTTSHSVHPGFYARKQQILASLIDSTITRTDNNNFNKYSSSKVSSPLIDETICPIIELINKHDDYIVTSSCSGKISIISTSVNNNKCKSSKKFISGKMDSLTTGETENGVVYKHHDDLDDNDDSDLKFGSVIGFNGKLLFVSHSKINLPKEKDLINNFLLNLIFGEEFENLISFNNNNESYNLSQNNNYNLIYFKFNPMV</sequence>
<evidence type="ECO:0000256" key="1">
    <source>
        <dbReference type="ARBA" id="ARBA00012750"/>
    </source>
</evidence>
<dbReference type="Gene3D" id="3.30.1960.10">
    <property type="entry name" value="tRNA wybutosine-synthesizing-like"/>
    <property type="match status" value="1"/>
</dbReference>